<dbReference type="AlphaFoldDB" id="A0A2H1KQG0"/>
<dbReference type="Pfam" id="PF01527">
    <property type="entry name" value="HTH_Tnp_1"/>
    <property type="match status" value="1"/>
</dbReference>
<dbReference type="PANTHER" id="PTHR33215">
    <property type="entry name" value="PROTEIN DISTAL ANTENNA"/>
    <property type="match status" value="1"/>
</dbReference>
<dbReference type="InterPro" id="IPR051839">
    <property type="entry name" value="RD_transcriptional_regulator"/>
</dbReference>
<dbReference type="PANTHER" id="PTHR33215:SF13">
    <property type="entry name" value="PROTEIN DISTAL ANTENNA"/>
    <property type="match status" value="1"/>
</dbReference>
<dbReference type="EMBL" id="FXZA01000072">
    <property type="protein sequence ID" value="SMY01957.1"/>
    <property type="molecule type" value="Genomic_DNA"/>
</dbReference>
<accession>A0A2H1KQG0</accession>
<sequence>MPKKKYSDEFKADAVALYETHPDMSYSQVAADLGISRGAIKSWVFQARKEAGKVSTSSPDRPETPEEELARLRVENDSLRADKRSLRSDVERLEEERAILRKATKYFAAETTW</sequence>
<dbReference type="Proteomes" id="UP000234498">
    <property type="component" value="Unassembled WGS sequence"/>
</dbReference>
<organism evidence="2 3">
    <name type="scientific">Brevibacterium linens</name>
    <dbReference type="NCBI Taxonomy" id="1703"/>
    <lineage>
        <taxon>Bacteria</taxon>
        <taxon>Bacillati</taxon>
        <taxon>Actinomycetota</taxon>
        <taxon>Actinomycetes</taxon>
        <taxon>Micrococcales</taxon>
        <taxon>Brevibacteriaceae</taxon>
        <taxon>Brevibacterium</taxon>
    </lineage>
</organism>
<keyword evidence="1" id="KW-0175">Coiled coil</keyword>
<reference evidence="2 3" key="1">
    <citation type="submission" date="2017-03" db="EMBL/GenBank/DDBJ databases">
        <authorList>
            <person name="Afonso C.L."/>
            <person name="Miller P.J."/>
            <person name="Scott M.A."/>
            <person name="Spackman E."/>
            <person name="Goraichik I."/>
            <person name="Dimitrov K.M."/>
            <person name="Suarez D.L."/>
            <person name="Swayne D.E."/>
        </authorList>
    </citation>
    <scope>NUCLEOTIDE SEQUENCE [LARGE SCALE GENOMIC DNA]</scope>
    <source>
        <strain evidence="2 3">Mu101</strain>
    </source>
</reference>
<dbReference type="SUPFAM" id="SSF46689">
    <property type="entry name" value="Homeodomain-like"/>
    <property type="match status" value="1"/>
</dbReference>
<name>A0A2H1KQG0_BRELN</name>
<dbReference type="InterPro" id="IPR009057">
    <property type="entry name" value="Homeodomain-like_sf"/>
</dbReference>
<dbReference type="GO" id="GO:0004803">
    <property type="term" value="F:transposase activity"/>
    <property type="evidence" value="ECO:0007669"/>
    <property type="project" value="InterPro"/>
</dbReference>
<gene>
    <name evidence="2" type="ORF">BLIN101_03537</name>
</gene>
<dbReference type="InterPro" id="IPR002514">
    <property type="entry name" value="Transposase_8"/>
</dbReference>
<evidence type="ECO:0000313" key="2">
    <source>
        <dbReference type="EMBL" id="SMY01957.1"/>
    </source>
</evidence>
<dbReference type="GO" id="GO:0003677">
    <property type="term" value="F:DNA binding"/>
    <property type="evidence" value="ECO:0007669"/>
    <property type="project" value="InterPro"/>
</dbReference>
<dbReference type="Gene3D" id="1.10.10.60">
    <property type="entry name" value="Homeodomain-like"/>
    <property type="match status" value="1"/>
</dbReference>
<evidence type="ECO:0000256" key="1">
    <source>
        <dbReference type="SAM" id="Coils"/>
    </source>
</evidence>
<protein>
    <submittedName>
        <fullName evidence="2">Transposase</fullName>
    </submittedName>
</protein>
<evidence type="ECO:0000313" key="3">
    <source>
        <dbReference type="Proteomes" id="UP000234498"/>
    </source>
</evidence>
<feature type="coiled-coil region" evidence="1">
    <location>
        <begin position="69"/>
        <end position="103"/>
    </location>
</feature>
<dbReference type="GO" id="GO:0006313">
    <property type="term" value="P:DNA transposition"/>
    <property type="evidence" value="ECO:0007669"/>
    <property type="project" value="InterPro"/>
</dbReference>
<proteinExistence type="predicted"/>